<comment type="caution">
    <text evidence="1">The sequence shown here is derived from an EMBL/GenBank/DDBJ whole genome shotgun (WGS) entry which is preliminary data.</text>
</comment>
<keyword evidence="2" id="KW-1185">Reference proteome</keyword>
<evidence type="ECO:0000313" key="2">
    <source>
        <dbReference type="Proteomes" id="UP001454036"/>
    </source>
</evidence>
<proteinExistence type="predicted"/>
<dbReference type="AlphaFoldDB" id="A0AAV3Q8C0"/>
<accession>A0AAV3Q8C0</accession>
<dbReference type="EMBL" id="BAABME010003804">
    <property type="protein sequence ID" value="GAA0160195.1"/>
    <property type="molecule type" value="Genomic_DNA"/>
</dbReference>
<gene>
    <name evidence="1" type="ORF">LIER_16802</name>
</gene>
<dbReference type="Proteomes" id="UP001454036">
    <property type="component" value="Unassembled WGS sequence"/>
</dbReference>
<organism evidence="1 2">
    <name type="scientific">Lithospermum erythrorhizon</name>
    <name type="common">Purple gromwell</name>
    <name type="synonym">Lithospermum officinale var. erythrorhizon</name>
    <dbReference type="NCBI Taxonomy" id="34254"/>
    <lineage>
        <taxon>Eukaryota</taxon>
        <taxon>Viridiplantae</taxon>
        <taxon>Streptophyta</taxon>
        <taxon>Embryophyta</taxon>
        <taxon>Tracheophyta</taxon>
        <taxon>Spermatophyta</taxon>
        <taxon>Magnoliopsida</taxon>
        <taxon>eudicotyledons</taxon>
        <taxon>Gunneridae</taxon>
        <taxon>Pentapetalae</taxon>
        <taxon>asterids</taxon>
        <taxon>lamiids</taxon>
        <taxon>Boraginales</taxon>
        <taxon>Boraginaceae</taxon>
        <taxon>Boraginoideae</taxon>
        <taxon>Lithospermeae</taxon>
        <taxon>Lithospermum</taxon>
    </lineage>
</organism>
<name>A0AAV3Q8C0_LITER</name>
<sequence>MVVCDNSNVGHVKGVEALSELENLGDVEGVPDGSSFLELPVEIPSLVADNPLVHYLQSREFAEDTTDDFKIGVAILLDDQVEHVVKIEASTE</sequence>
<evidence type="ECO:0000313" key="1">
    <source>
        <dbReference type="EMBL" id="GAA0160195.1"/>
    </source>
</evidence>
<protein>
    <submittedName>
        <fullName evidence="1">Uncharacterized protein</fullName>
    </submittedName>
</protein>
<reference evidence="1 2" key="1">
    <citation type="submission" date="2024-01" db="EMBL/GenBank/DDBJ databases">
        <title>The complete chloroplast genome sequence of Lithospermum erythrorhizon: insights into the phylogenetic relationship among Boraginaceae species and the maternal lineages of purple gromwells.</title>
        <authorList>
            <person name="Okada T."/>
            <person name="Watanabe K."/>
        </authorList>
    </citation>
    <scope>NUCLEOTIDE SEQUENCE [LARGE SCALE GENOMIC DNA]</scope>
</reference>